<protein>
    <submittedName>
        <fullName evidence="8">Methylmalonyl-CoA mutase</fullName>
    </submittedName>
</protein>
<dbReference type="PANTHER" id="PTHR48101">
    <property type="entry name" value="METHYLMALONYL-COA MUTASE, MITOCHONDRIAL-RELATED"/>
    <property type="match status" value="1"/>
</dbReference>
<feature type="domain" description="Methylmalonyl-CoA mutase alpha/beta chain catalytic" evidence="7">
    <location>
        <begin position="211"/>
        <end position="486"/>
    </location>
</feature>
<dbReference type="InterPro" id="IPR036724">
    <property type="entry name" value="Cobalamin-bd_sf"/>
</dbReference>
<dbReference type="InterPro" id="IPR006099">
    <property type="entry name" value="MeMalonylCoA_mutase_a/b_cat"/>
</dbReference>
<comment type="caution">
    <text evidence="8">The sequence shown here is derived from an EMBL/GenBank/DDBJ whole genome shotgun (WGS) entry which is preliminary data.</text>
</comment>
<evidence type="ECO:0000256" key="5">
    <source>
        <dbReference type="ARBA" id="ARBA00023235"/>
    </source>
</evidence>
<dbReference type="Proteomes" id="UP000602198">
    <property type="component" value="Unassembled WGS sequence"/>
</dbReference>
<sequence length="621" mass="64629">MPIASDSDTDSVPEYAAWRKGVAGVLAKARKVDVSELPDEPEKLLAVKTYDGLTVNPLYTRRDELPEQPLPGAFPFVRGGDATRDVHRGWFVSQKFGGPEAAEVNQNILFALENGVSALWLAVGERGVPVAQIPAALAGLLFDLAPLTIEAGKDANEAAAQVFSVLDGYAAANRKDIRVQLGATPLTSLFAGSDSVDLDSAIALAQQAVARPETVRAIVVCGVAFHSHGASDAQELGAAVAAGLEYLRALTDAGADIADALGQLEFRLAATDDQFATIAKFRAARRLWARVAQVCGAPAFGNAPQLAVTSPAMMTQRDPWVNMLRTTLAAFGAGVGGADTVTVLPFDNALPAGELDVSKAFSERMARNTQLLLLEESHLGFVQDPGAGSWYVESLTDELAAKAWEFMQEIEKAGGYLAALQSGLLAERIGETKTTRDSDVAHRKLAVTGVNEFPNLGEKPLSEQARARSSANAYGAAFEALRNRSDAYLAANDARPKALLVPLGPVAEHNVRVTFTANLLNSGGIETVNPGAVDLAGIGAAATESGVALAVLCGSDARYGAEAGAATEALRAAGVTTVLLAGPEKAVADLTGAQRPDGFVTARMDAVAALSGLLEKLGAPA</sequence>
<reference evidence="8 9" key="1">
    <citation type="submission" date="2021-01" db="EMBL/GenBank/DDBJ databases">
        <title>WGS of actinomycetes isolated from Thailand.</title>
        <authorList>
            <person name="Thawai C."/>
        </authorList>
    </citation>
    <scope>NUCLEOTIDE SEQUENCE [LARGE SCALE GENOMIC DNA]</scope>
    <source>
        <strain evidence="8 9">LPG 2</strain>
    </source>
</reference>
<organism evidence="8 9">
    <name type="scientific">Nocardia acididurans</name>
    <dbReference type="NCBI Taxonomy" id="2802282"/>
    <lineage>
        <taxon>Bacteria</taxon>
        <taxon>Bacillati</taxon>
        <taxon>Actinomycetota</taxon>
        <taxon>Actinomycetes</taxon>
        <taxon>Mycobacteriales</taxon>
        <taxon>Nocardiaceae</taxon>
        <taxon>Nocardia</taxon>
    </lineage>
</organism>
<dbReference type="InterPro" id="IPR016176">
    <property type="entry name" value="Cbl-dep_enz_cat"/>
</dbReference>
<keyword evidence="9" id="KW-1185">Reference proteome</keyword>
<name>A0ABS1M950_9NOCA</name>
<dbReference type="EMBL" id="JAERRJ010000008">
    <property type="protein sequence ID" value="MBL1077173.1"/>
    <property type="molecule type" value="Genomic_DNA"/>
</dbReference>
<evidence type="ECO:0000256" key="2">
    <source>
        <dbReference type="ARBA" id="ARBA00008465"/>
    </source>
</evidence>
<evidence type="ECO:0000313" key="9">
    <source>
        <dbReference type="Proteomes" id="UP000602198"/>
    </source>
</evidence>
<evidence type="ECO:0000256" key="6">
    <source>
        <dbReference type="ARBA" id="ARBA00023285"/>
    </source>
</evidence>
<evidence type="ECO:0000256" key="1">
    <source>
        <dbReference type="ARBA" id="ARBA00001922"/>
    </source>
</evidence>
<dbReference type="SUPFAM" id="SSF52242">
    <property type="entry name" value="Cobalamin (vitamin B12)-binding domain"/>
    <property type="match status" value="1"/>
</dbReference>
<keyword evidence="6" id="KW-0170">Cobalt</keyword>
<gene>
    <name evidence="8" type="ORF">JK358_22500</name>
</gene>
<dbReference type="RefSeq" id="WP_201949890.1">
    <property type="nucleotide sequence ID" value="NZ_JAERRJ010000008.1"/>
</dbReference>
<dbReference type="PANTHER" id="PTHR48101:SF4">
    <property type="entry name" value="METHYLMALONYL-COA MUTASE, MITOCHONDRIAL"/>
    <property type="match status" value="1"/>
</dbReference>
<evidence type="ECO:0000256" key="4">
    <source>
        <dbReference type="ARBA" id="ARBA00022628"/>
    </source>
</evidence>
<proteinExistence type="inferred from homology"/>
<dbReference type="Pfam" id="PF01642">
    <property type="entry name" value="MM_CoA_mutase"/>
    <property type="match status" value="2"/>
</dbReference>
<dbReference type="CDD" id="cd03677">
    <property type="entry name" value="MM_CoA_mutase_beta"/>
    <property type="match status" value="1"/>
</dbReference>
<keyword evidence="5" id="KW-0413">Isomerase</keyword>
<keyword evidence="4" id="KW-0846">Cobalamin</keyword>
<dbReference type="Gene3D" id="3.20.20.240">
    <property type="entry name" value="Methylmalonyl-CoA mutase"/>
    <property type="match status" value="1"/>
</dbReference>
<dbReference type="Gene3D" id="3.40.50.280">
    <property type="entry name" value="Cobalamin-binding domain"/>
    <property type="match status" value="1"/>
</dbReference>
<dbReference type="SUPFAM" id="SSF51703">
    <property type="entry name" value="Cobalamin (vitamin B12)-dependent enzymes"/>
    <property type="match status" value="1"/>
</dbReference>
<comment type="subunit">
    <text evidence="3">Heterodimer of an alpha and a beta chain.</text>
</comment>
<evidence type="ECO:0000256" key="3">
    <source>
        <dbReference type="ARBA" id="ARBA00011870"/>
    </source>
</evidence>
<feature type="domain" description="Methylmalonyl-CoA mutase alpha/beta chain catalytic" evidence="7">
    <location>
        <begin position="48"/>
        <end position="122"/>
    </location>
</feature>
<evidence type="ECO:0000259" key="7">
    <source>
        <dbReference type="Pfam" id="PF01642"/>
    </source>
</evidence>
<comment type="cofactor">
    <cofactor evidence="1">
        <name>adenosylcob(III)alamin</name>
        <dbReference type="ChEBI" id="CHEBI:18408"/>
    </cofactor>
</comment>
<evidence type="ECO:0000313" key="8">
    <source>
        <dbReference type="EMBL" id="MBL1077173.1"/>
    </source>
</evidence>
<comment type="similarity">
    <text evidence="2">Belongs to the methylmalonyl-CoA mutase family.</text>
</comment>
<accession>A0ABS1M950</accession>